<keyword evidence="2" id="KW-1185">Reference proteome</keyword>
<sequence>MAYLLRHYPCVKNLNPDGLAIQRLEACALEKDFTVNTLLSWSSHLACYRNTFSAPIPGESQEPATDITEAPLFRHQAALIEQLIKIPTPHHPLRNTPVNEYTLPFPDSQSSYYSCVDRVYCRSFCNLHPSTILPPQWQLQSQQKNPISSAKAFKTVCIAVLKRYTFRVSNKAIRHLRLTRNATIALKDHLPEALESIFSSFADRYKRRIELEDIREWISVPDPSTEADDETEWSIENDLSEQPLHAVRKVLARKRLNRKTYREGPQ</sequence>
<organism evidence="1 2">
    <name type="scientific">Phytophthora fragariaefolia</name>
    <dbReference type="NCBI Taxonomy" id="1490495"/>
    <lineage>
        <taxon>Eukaryota</taxon>
        <taxon>Sar</taxon>
        <taxon>Stramenopiles</taxon>
        <taxon>Oomycota</taxon>
        <taxon>Peronosporomycetes</taxon>
        <taxon>Peronosporales</taxon>
        <taxon>Peronosporaceae</taxon>
        <taxon>Phytophthora</taxon>
    </lineage>
</organism>
<name>A0A9W6XZ67_9STRA</name>
<evidence type="ECO:0000313" key="1">
    <source>
        <dbReference type="EMBL" id="GMF48649.1"/>
    </source>
</evidence>
<evidence type="ECO:0000313" key="2">
    <source>
        <dbReference type="Proteomes" id="UP001165121"/>
    </source>
</evidence>
<dbReference type="EMBL" id="BSXT01002389">
    <property type="protein sequence ID" value="GMF48649.1"/>
    <property type="molecule type" value="Genomic_DNA"/>
</dbReference>
<proteinExistence type="predicted"/>
<gene>
    <name evidence="1" type="ORF">Pfra01_001888900</name>
</gene>
<dbReference type="OrthoDB" id="102625at2759"/>
<dbReference type="AlphaFoldDB" id="A0A9W6XZ67"/>
<dbReference type="Proteomes" id="UP001165121">
    <property type="component" value="Unassembled WGS sequence"/>
</dbReference>
<reference evidence="1" key="1">
    <citation type="submission" date="2023-04" db="EMBL/GenBank/DDBJ databases">
        <title>Phytophthora fragariaefolia NBRC 109709.</title>
        <authorList>
            <person name="Ichikawa N."/>
            <person name="Sato H."/>
            <person name="Tonouchi N."/>
        </authorList>
    </citation>
    <scope>NUCLEOTIDE SEQUENCE</scope>
    <source>
        <strain evidence="1">NBRC 109709</strain>
    </source>
</reference>
<comment type="caution">
    <text evidence="1">The sequence shown here is derived from an EMBL/GenBank/DDBJ whole genome shotgun (WGS) entry which is preliminary data.</text>
</comment>
<accession>A0A9W6XZ67</accession>
<protein>
    <submittedName>
        <fullName evidence="1">Unnamed protein product</fullName>
    </submittedName>
</protein>